<dbReference type="KEGG" id="ipo:Ilyop_1337"/>
<keyword evidence="4 7" id="KW-0472">Membrane</keyword>
<keyword evidence="7" id="KW-0997">Cell inner membrane</keyword>
<evidence type="ECO:0000256" key="2">
    <source>
        <dbReference type="ARBA" id="ARBA00022692"/>
    </source>
</evidence>
<comment type="catalytic activity">
    <reaction evidence="7">
        <text>a peptidoglycan chain = a peptidoglycan chain with N-acetyl-1,6-anhydromuramyl-[peptide] at the reducing end + a peptidoglycan chain with N-acetylglucosamine at the non-reducing end.</text>
        <dbReference type="EC" id="4.2.2.29"/>
    </reaction>
</comment>
<name>E3H9Y9_ILYPC</name>
<dbReference type="Gene3D" id="3.30.1490.480">
    <property type="entry name" value="Endolytic murein transglycosylase"/>
    <property type="match status" value="2"/>
</dbReference>
<keyword evidence="2 7" id="KW-0812">Transmembrane</keyword>
<dbReference type="Proteomes" id="UP000006875">
    <property type="component" value="Chromosome"/>
</dbReference>
<keyword evidence="9" id="KW-1185">Reference proteome</keyword>
<evidence type="ECO:0000256" key="3">
    <source>
        <dbReference type="ARBA" id="ARBA00022989"/>
    </source>
</evidence>
<sequence>MKKMWLNFVLLIFLIMTAFLFWGININKRHYSQILEIDKKLPLKTSLKSLPISESILFKIYVKIRKGGRDIKAGYYELNGDYSIKDIVDLLEEGRYKMIKFTIPEGYSYSEILDSLEKNKLVEKETFQRVLSEKDFYYPTPNGNFEGYLYPETYFIPEGSSENEIADIFLGEFLKKFPKEKYPDREEFYKMLILASIIEREAQLTAEKKLISSVFHNRLKIGMKLASDATVNYLYGYAKRRMYYKDLEIDSPYNTYMYKGLPPAPICNPDYLSVEAAFKPLETDYLFFVAKGDGSHYFSKTYDEHMKFQKDNEKKR</sequence>
<dbReference type="InterPro" id="IPR003770">
    <property type="entry name" value="MLTG-like"/>
</dbReference>
<dbReference type="PANTHER" id="PTHR30518">
    <property type="entry name" value="ENDOLYTIC MUREIN TRANSGLYCOSYLASE"/>
    <property type="match status" value="1"/>
</dbReference>
<evidence type="ECO:0000313" key="8">
    <source>
        <dbReference type="EMBL" id="ADO83117.1"/>
    </source>
</evidence>
<evidence type="ECO:0000256" key="6">
    <source>
        <dbReference type="ARBA" id="ARBA00023316"/>
    </source>
</evidence>
<evidence type="ECO:0000256" key="4">
    <source>
        <dbReference type="ARBA" id="ARBA00023136"/>
    </source>
</evidence>
<evidence type="ECO:0000256" key="7">
    <source>
        <dbReference type="HAMAP-Rule" id="MF_02065"/>
    </source>
</evidence>
<dbReference type="PANTHER" id="PTHR30518:SF2">
    <property type="entry name" value="ENDOLYTIC MUREIN TRANSGLYCOSYLASE"/>
    <property type="match status" value="1"/>
</dbReference>
<organism evidence="8 9">
    <name type="scientific">Ilyobacter polytropus (strain ATCC 51220 / DSM 2926 / LMG 16218 / CuHBu1)</name>
    <dbReference type="NCBI Taxonomy" id="572544"/>
    <lineage>
        <taxon>Bacteria</taxon>
        <taxon>Fusobacteriati</taxon>
        <taxon>Fusobacteriota</taxon>
        <taxon>Fusobacteriia</taxon>
        <taxon>Fusobacteriales</taxon>
        <taxon>Fusobacteriaceae</taxon>
        <taxon>Ilyobacter</taxon>
    </lineage>
</organism>
<dbReference type="GO" id="GO:0005886">
    <property type="term" value="C:plasma membrane"/>
    <property type="evidence" value="ECO:0007669"/>
    <property type="project" value="UniProtKB-UniRule"/>
</dbReference>
<dbReference type="EMBL" id="CP002281">
    <property type="protein sequence ID" value="ADO83117.1"/>
    <property type="molecule type" value="Genomic_DNA"/>
</dbReference>
<dbReference type="RefSeq" id="WP_013387784.1">
    <property type="nucleotide sequence ID" value="NC_014632.1"/>
</dbReference>
<dbReference type="AlphaFoldDB" id="E3H9Y9"/>
<dbReference type="GO" id="GO:0009252">
    <property type="term" value="P:peptidoglycan biosynthetic process"/>
    <property type="evidence" value="ECO:0007669"/>
    <property type="project" value="UniProtKB-UniRule"/>
</dbReference>
<comment type="function">
    <text evidence="7">Functions as a peptidoglycan terminase that cleaves nascent peptidoglycan strands endolytically to terminate their elongation.</text>
</comment>
<keyword evidence="5 7" id="KW-0456">Lyase</keyword>
<keyword evidence="6 7" id="KW-0961">Cell wall biogenesis/degradation</keyword>
<dbReference type="eggNOG" id="COG1559">
    <property type="taxonomic scope" value="Bacteria"/>
</dbReference>
<evidence type="ECO:0000313" key="9">
    <source>
        <dbReference type="Proteomes" id="UP000006875"/>
    </source>
</evidence>
<dbReference type="HOGENOM" id="CLU_025574_2_0_0"/>
<dbReference type="EC" id="4.2.2.29" evidence="7"/>
<evidence type="ECO:0000256" key="5">
    <source>
        <dbReference type="ARBA" id="ARBA00023239"/>
    </source>
</evidence>
<evidence type="ECO:0000256" key="1">
    <source>
        <dbReference type="ARBA" id="ARBA00022475"/>
    </source>
</evidence>
<protein>
    <recommendedName>
        <fullName evidence="7">Endolytic murein transglycosylase</fullName>
        <ecNumber evidence="7">4.2.2.29</ecNumber>
    </recommendedName>
    <alternativeName>
        <fullName evidence="7">Peptidoglycan lytic transglycosylase</fullName>
    </alternativeName>
    <alternativeName>
        <fullName evidence="7">Peptidoglycan polymerization terminase</fullName>
    </alternativeName>
</protein>
<accession>E3H9Y9</accession>
<proteinExistence type="inferred from homology"/>
<comment type="similarity">
    <text evidence="7">Belongs to the transglycosylase MltG family.</text>
</comment>
<dbReference type="Gene3D" id="3.30.160.60">
    <property type="entry name" value="Classic Zinc Finger"/>
    <property type="match status" value="1"/>
</dbReference>
<dbReference type="Pfam" id="PF02618">
    <property type="entry name" value="YceG"/>
    <property type="match status" value="1"/>
</dbReference>
<dbReference type="NCBIfam" id="TIGR00247">
    <property type="entry name" value="endolytic transglycosylase MltG"/>
    <property type="match status" value="1"/>
</dbReference>
<keyword evidence="1 7" id="KW-1003">Cell membrane</keyword>
<dbReference type="STRING" id="572544.Ilyop_1337"/>
<gene>
    <name evidence="7" type="primary">mltG</name>
    <name evidence="8" type="ordered locus">Ilyop_1337</name>
</gene>
<dbReference type="GO" id="GO:0008932">
    <property type="term" value="F:lytic endotransglycosylase activity"/>
    <property type="evidence" value="ECO:0007669"/>
    <property type="project" value="UniProtKB-UniRule"/>
</dbReference>
<dbReference type="CDD" id="cd08010">
    <property type="entry name" value="MltG_like"/>
    <property type="match status" value="1"/>
</dbReference>
<dbReference type="OrthoDB" id="9814591at2"/>
<dbReference type="HAMAP" id="MF_02065">
    <property type="entry name" value="MltG"/>
    <property type="match status" value="1"/>
</dbReference>
<dbReference type="GO" id="GO:0071555">
    <property type="term" value="P:cell wall organization"/>
    <property type="evidence" value="ECO:0007669"/>
    <property type="project" value="UniProtKB-KW"/>
</dbReference>
<keyword evidence="3 7" id="KW-1133">Transmembrane helix</keyword>
<reference evidence="8 9" key="1">
    <citation type="journal article" date="2010" name="Stand. Genomic Sci.">
        <title>Complete genome sequence of Ilyobacter polytropus type strain (CuHbu1).</title>
        <authorList>
            <person name="Sikorski J."/>
            <person name="Chertkov O."/>
            <person name="Lapidus A."/>
            <person name="Nolan M."/>
            <person name="Lucas S."/>
            <person name="Del Rio T.G."/>
            <person name="Tice H."/>
            <person name="Cheng J.F."/>
            <person name="Tapia R."/>
            <person name="Han C."/>
            <person name="Goodwin L."/>
            <person name="Pitluck S."/>
            <person name="Liolios K."/>
            <person name="Ivanova N."/>
            <person name="Mavromatis K."/>
            <person name="Mikhailova N."/>
            <person name="Pati A."/>
            <person name="Chen A."/>
            <person name="Palaniappan K."/>
            <person name="Land M."/>
            <person name="Hauser L."/>
            <person name="Chang Y.J."/>
            <person name="Jeffries C.D."/>
            <person name="Brambilla E."/>
            <person name="Yasawong M."/>
            <person name="Rohde M."/>
            <person name="Pukall R."/>
            <person name="Spring S."/>
            <person name="Goker M."/>
            <person name="Woyke T."/>
            <person name="Bristow J."/>
            <person name="Eisen J.A."/>
            <person name="Markowitz V."/>
            <person name="Hugenholtz P."/>
            <person name="Kyrpides N.C."/>
            <person name="Klenk H.P."/>
        </authorList>
    </citation>
    <scope>NUCLEOTIDE SEQUENCE [LARGE SCALE GENOMIC DNA]</scope>
    <source>
        <strain evidence="9">ATCC 51220 / DSM 2926 / LMG 16218 / CuHBu1</strain>
    </source>
</reference>
<feature type="site" description="Important for catalytic activity" evidence="7">
    <location>
        <position position="201"/>
    </location>
</feature>